<dbReference type="PANTHER" id="PTHR43179">
    <property type="entry name" value="RHAMNOSYLTRANSFERASE WBBL"/>
    <property type="match status" value="1"/>
</dbReference>
<dbReference type="Proteomes" id="UP001320898">
    <property type="component" value="Unassembled WGS sequence"/>
</dbReference>
<keyword evidence="3" id="KW-0808">Transferase</keyword>
<dbReference type="GO" id="GO:0016757">
    <property type="term" value="F:glycosyltransferase activity"/>
    <property type="evidence" value="ECO:0007669"/>
    <property type="project" value="UniProtKB-KW"/>
</dbReference>
<protein>
    <submittedName>
        <fullName evidence="5">Glycosyltransferase family 2 protein</fullName>
    </submittedName>
</protein>
<dbReference type="PANTHER" id="PTHR43179:SF12">
    <property type="entry name" value="GALACTOFURANOSYLTRANSFERASE GLFT2"/>
    <property type="match status" value="1"/>
</dbReference>
<dbReference type="CDD" id="cd00761">
    <property type="entry name" value="Glyco_tranf_GTA_type"/>
    <property type="match status" value="1"/>
</dbReference>
<reference evidence="5 6" key="1">
    <citation type="submission" date="2022-04" db="EMBL/GenBank/DDBJ databases">
        <authorList>
            <person name="Ye Y.-Q."/>
            <person name="Du Z.-J."/>
        </authorList>
    </citation>
    <scope>NUCLEOTIDE SEQUENCE [LARGE SCALE GENOMIC DNA]</scope>
    <source>
        <strain evidence="5 6">A6E488</strain>
    </source>
</reference>
<evidence type="ECO:0000256" key="3">
    <source>
        <dbReference type="ARBA" id="ARBA00022679"/>
    </source>
</evidence>
<comment type="similarity">
    <text evidence="1">Belongs to the glycosyltransferase 2 family.</text>
</comment>
<organism evidence="5 6">
    <name type="scientific">Microbaculum marinisediminis</name>
    <dbReference type="NCBI Taxonomy" id="2931392"/>
    <lineage>
        <taxon>Bacteria</taxon>
        <taxon>Pseudomonadati</taxon>
        <taxon>Pseudomonadota</taxon>
        <taxon>Alphaproteobacteria</taxon>
        <taxon>Hyphomicrobiales</taxon>
        <taxon>Tepidamorphaceae</taxon>
        <taxon>Microbaculum</taxon>
    </lineage>
</organism>
<dbReference type="RefSeq" id="WP_261615611.1">
    <property type="nucleotide sequence ID" value="NZ_JALIDZ010000004.1"/>
</dbReference>
<name>A0AAW5QVU8_9HYPH</name>
<keyword evidence="2" id="KW-0328">Glycosyltransferase</keyword>
<proteinExistence type="inferred from homology"/>
<dbReference type="InterPro" id="IPR029044">
    <property type="entry name" value="Nucleotide-diphossugar_trans"/>
</dbReference>
<dbReference type="InterPro" id="IPR001173">
    <property type="entry name" value="Glyco_trans_2-like"/>
</dbReference>
<evidence type="ECO:0000313" key="5">
    <source>
        <dbReference type="EMBL" id="MCT8972032.1"/>
    </source>
</evidence>
<accession>A0AAW5QVU8</accession>
<dbReference type="Gene3D" id="3.90.550.10">
    <property type="entry name" value="Spore Coat Polysaccharide Biosynthesis Protein SpsA, Chain A"/>
    <property type="match status" value="1"/>
</dbReference>
<evidence type="ECO:0000256" key="1">
    <source>
        <dbReference type="ARBA" id="ARBA00006739"/>
    </source>
</evidence>
<dbReference type="SUPFAM" id="SSF53448">
    <property type="entry name" value="Nucleotide-diphospho-sugar transferases"/>
    <property type="match status" value="1"/>
</dbReference>
<sequence>MKVSVVIPTKNPGRIFRDVLDRVLAQDCPWPYEVLVIDSGSSDGTQDYARAKPGVRLHEIAPEDFGHGRTRNLGASLTTSEYVAFLTHDALPVDNAWLRALVGALEQDPSIAGAFGRHVAYPDASPFTKRDLEVHFDRFSRQPPVVSRKTDPQRYETDQGWRQFLHFYSDNNSCLRRSVWETLPYPDVEFAEDQIWAHRMIEAGYAKAYAPDAVVYHSHDYGVFERFQRSFDESNAFRVLFGYRLNARPVRAFLSIGYLAKRDLAFAWRNRISPFATLKRLSLDVASVSGQMVGAHAPRLPGSLRLSLSRDKRLQRSLPVTTPRWSAEEH</sequence>
<keyword evidence="6" id="KW-1185">Reference proteome</keyword>
<evidence type="ECO:0000256" key="2">
    <source>
        <dbReference type="ARBA" id="ARBA00022676"/>
    </source>
</evidence>
<dbReference type="Pfam" id="PF00535">
    <property type="entry name" value="Glycos_transf_2"/>
    <property type="match status" value="1"/>
</dbReference>
<evidence type="ECO:0000313" key="6">
    <source>
        <dbReference type="Proteomes" id="UP001320898"/>
    </source>
</evidence>
<comment type="caution">
    <text evidence="5">The sequence shown here is derived from an EMBL/GenBank/DDBJ whole genome shotgun (WGS) entry which is preliminary data.</text>
</comment>
<dbReference type="EMBL" id="JALIDZ010000004">
    <property type="protein sequence ID" value="MCT8972032.1"/>
    <property type="molecule type" value="Genomic_DNA"/>
</dbReference>
<gene>
    <name evidence="5" type="ORF">MUB46_09215</name>
</gene>
<dbReference type="AlphaFoldDB" id="A0AAW5QVU8"/>
<feature type="domain" description="Glycosyltransferase 2-like" evidence="4">
    <location>
        <begin position="4"/>
        <end position="180"/>
    </location>
</feature>
<evidence type="ECO:0000259" key="4">
    <source>
        <dbReference type="Pfam" id="PF00535"/>
    </source>
</evidence>